<feature type="domain" description="DFDF" evidence="3">
    <location>
        <begin position="385"/>
        <end position="421"/>
    </location>
</feature>
<feature type="domain" description="FFD box profile" evidence="4">
    <location>
        <begin position="456"/>
        <end position="472"/>
    </location>
</feature>
<feature type="non-terminal residue" evidence="5">
    <location>
        <position position="1"/>
    </location>
</feature>
<proteinExistence type="predicted"/>
<feature type="region of interest" description="Disordered" evidence="2">
    <location>
        <begin position="417"/>
        <end position="452"/>
    </location>
</feature>
<protein>
    <submittedName>
        <fullName evidence="5">LSM14A</fullName>
    </submittedName>
</protein>
<evidence type="ECO:0000313" key="6">
    <source>
        <dbReference type="Proteomes" id="UP001235939"/>
    </source>
</evidence>
<dbReference type="InterPro" id="IPR025761">
    <property type="entry name" value="FFD_box"/>
</dbReference>
<dbReference type="PROSITE" id="PS51512">
    <property type="entry name" value="DFDF"/>
    <property type="match status" value="1"/>
</dbReference>
<sequence length="479" mass="54596">MSMFGSTYRCEQLFSLMKGNKSPIRSRITDVHLGSVLKLITANKISPEVGKMCNPDNPSGTKNRLSLKWLTGFRQRLNQPFDCCVMSRGYIWILQSGQYRLRIVEYEHIHNLGDILPVQLPMQFQHDVFKHRQNNRCGDKPITQKPLTIHFILMRDQKNVLARAACIKWQPIHDSSNWHVAMIQLLDQENVLAQAAAEHFIYVGKSIQYRQQRDYLYDPFLGSLDHAYTHSSAFSMPSLAPLMPSLMTPLMPSPMAPQMPPLMPTSLPRPICPPTHDTVQSDKVTSPIQINVKTRCHLLTVTCKLAALGWRQSYNTSFGKLRSVHLETMVFGLMALFSPEGRTLFHEIQKASNGIFTIHQRGQSQTQGNAGNWKSGNKSYAANRSRGGDKLKFSSEYDFEQANAEFQELEVKMAKTRLSDEDKETSAVNNKEEAAKKASENSPRSTCDSTDEDQHLYYDKKKSFFDTISCESTERMKEY</sequence>
<reference evidence="5 6" key="1">
    <citation type="submission" date="2022-03" db="EMBL/GenBank/DDBJ databases">
        <title>A chromosomal length assembly of Cordylochernes scorpioides.</title>
        <authorList>
            <person name="Zeh D."/>
            <person name="Zeh J."/>
        </authorList>
    </citation>
    <scope>NUCLEOTIDE SEQUENCE [LARGE SCALE GENOMIC DNA]</scope>
    <source>
        <strain evidence="5">IN4F17</strain>
        <tissue evidence="5">Whole Body</tissue>
    </source>
</reference>
<gene>
    <name evidence="5" type="ORF">LAZ67_X004749</name>
</gene>
<feature type="compositionally biased region" description="Basic and acidic residues" evidence="2">
    <location>
        <begin position="430"/>
        <end position="439"/>
    </location>
</feature>
<accession>A0ABY6LW72</accession>
<dbReference type="Pfam" id="PF09532">
    <property type="entry name" value="FDF"/>
    <property type="match status" value="1"/>
</dbReference>
<dbReference type="SMART" id="SM01199">
    <property type="entry name" value="FDF"/>
    <property type="match status" value="1"/>
</dbReference>
<feature type="region of interest" description="Disordered" evidence="2">
    <location>
        <begin position="361"/>
        <end position="385"/>
    </location>
</feature>
<feature type="short sequence motif" description="FFD box" evidence="1">
    <location>
        <begin position="456"/>
        <end position="472"/>
    </location>
</feature>
<keyword evidence="6" id="KW-1185">Reference proteome</keyword>
<evidence type="ECO:0000256" key="2">
    <source>
        <dbReference type="SAM" id="MobiDB-lite"/>
    </source>
</evidence>
<dbReference type="InterPro" id="IPR025762">
    <property type="entry name" value="DFDF"/>
</dbReference>
<evidence type="ECO:0000259" key="3">
    <source>
        <dbReference type="PROSITE" id="PS51512"/>
    </source>
</evidence>
<name>A0ABY6LW72_9ARAC</name>
<organism evidence="5 6">
    <name type="scientific">Cordylochernes scorpioides</name>
    <dbReference type="NCBI Taxonomy" id="51811"/>
    <lineage>
        <taxon>Eukaryota</taxon>
        <taxon>Metazoa</taxon>
        <taxon>Ecdysozoa</taxon>
        <taxon>Arthropoda</taxon>
        <taxon>Chelicerata</taxon>
        <taxon>Arachnida</taxon>
        <taxon>Pseudoscorpiones</taxon>
        <taxon>Cheliferoidea</taxon>
        <taxon>Chernetidae</taxon>
        <taxon>Cordylochernes</taxon>
    </lineage>
</organism>
<dbReference type="Proteomes" id="UP001235939">
    <property type="component" value="Chromosome X"/>
</dbReference>
<feature type="compositionally biased region" description="Polar residues" evidence="2">
    <location>
        <begin position="361"/>
        <end position="382"/>
    </location>
</feature>
<evidence type="ECO:0000256" key="1">
    <source>
        <dbReference type="PROSITE-ProRule" id="PRU00846"/>
    </source>
</evidence>
<dbReference type="EMBL" id="CP092886">
    <property type="protein sequence ID" value="UYV85149.1"/>
    <property type="molecule type" value="Genomic_DNA"/>
</dbReference>
<dbReference type="InterPro" id="IPR019050">
    <property type="entry name" value="FDF_dom"/>
</dbReference>
<evidence type="ECO:0000259" key="4">
    <source>
        <dbReference type="PROSITE" id="PS51513"/>
    </source>
</evidence>
<evidence type="ECO:0000313" key="5">
    <source>
        <dbReference type="EMBL" id="UYV85149.1"/>
    </source>
</evidence>
<dbReference type="PROSITE" id="PS51513">
    <property type="entry name" value="FFD"/>
    <property type="match status" value="1"/>
</dbReference>
<dbReference type="PANTHER" id="PTHR13586">
    <property type="entry name" value="SCD6 PROTEIN-RELATED"/>
    <property type="match status" value="1"/>
</dbReference>
<dbReference type="PANTHER" id="PTHR13586:SF0">
    <property type="entry name" value="TRAILER HITCH, ISOFORM H"/>
    <property type="match status" value="1"/>
</dbReference>